<name>A0A0H5RB46_9EUKA</name>
<feature type="non-terminal residue" evidence="2">
    <location>
        <position position="226"/>
    </location>
</feature>
<evidence type="ECO:0000256" key="1">
    <source>
        <dbReference type="SAM" id="MobiDB-lite"/>
    </source>
</evidence>
<dbReference type="EMBL" id="HACM01010978">
    <property type="protein sequence ID" value="CRZ11420.1"/>
    <property type="molecule type" value="Transcribed_RNA"/>
</dbReference>
<feature type="compositionally biased region" description="Acidic residues" evidence="1">
    <location>
        <begin position="32"/>
        <end position="45"/>
    </location>
</feature>
<evidence type="ECO:0000313" key="2">
    <source>
        <dbReference type="EMBL" id="CRZ11420.1"/>
    </source>
</evidence>
<protein>
    <submittedName>
        <fullName evidence="2">Uncharacterized protein</fullName>
    </submittedName>
</protein>
<sequence length="226" mass="25491">SSEAEMNQTEVQGTGSQEVEAQGSGPQAVDVQDVDNIECGADGDDVGILWDRDNSSNNTSPQSIGGPGDRPNFQPPKARGWAHIGSTRKFYNPMKRLKDVLVKTVGKRADRDKNFMPYRRMNGRSFMYDTSEGVVSVDQKLDIAFRKFEPEDDSLVPGYDMQEEVRVRGQDMAYKAMEDMDLPIDHMIDSLDYSALLMTCTVFRCYMKNLIRPLLRDGLYKPSENL</sequence>
<feature type="compositionally biased region" description="Polar residues" evidence="1">
    <location>
        <begin position="1"/>
        <end position="19"/>
    </location>
</feature>
<organism evidence="2">
    <name type="scientific">Spongospora subterranea</name>
    <dbReference type="NCBI Taxonomy" id="70186"/>
    <lineage>
        <taxon>Eukaryota</taxon>
        <taxon>Sar</taxon>
        <taxon>Rhizaria</taxon>
        <taxon>Endomyxa</taxon>
        <taxon>Phytomyxea</taxon>
        <taxon>Plasmodiophorida</taxon>
        <taxon>Plasmodiophoridae</taxon>
        <taxon>Spongospora</taxon>
    </lineage>
</organism>
<feature type="region of interest" description="Disordered" evidence="1">
    <location>
        <begin position="1"/>
        <end position="77"/>
    </location>
</feature>
<accession>A0A0H5RB46</accession>
<reference evidence="2" key="1">
    <citation type="submission" date="2015-04" db="EMBL/GenBank/DDBJ databases">
        <title>The genome sequence of the plant pathogenic Rhizarian Plasmodiophora brassicae reveals insights in its biotrophic life cycle and the origin of chitin synthesis.</title>
        <authorList>
            <person name="Schwelm A."/>
            <person name="Fogelqvist J."/>
            <person name="Knaust A."/>
            <person name="Julke S."/>
            <person name="Lilja T."/>
            <person name="Dhandapani V."/>
            <person name="Bonilla-Rosso G."/>
            <person name="Karlsson M."/>
            <person name="Shevchenko A."/>
            <person name="Choi S.R."/>
            <person name="Kim H.G."/>
            <person name="Park J.Y."/>
            <person name="Lim Y.P."/>
            <person name="Ludwig-Muller J."/>
            <person name="Dixelius C."/>
        </authorList>
    </citation>
    <scope>NUCLEOTIDE SEQUENCE</scope>
    <source>
        <tissue evidence="2">Potato root galls</tissue>
    </source>
</reference>
<dbReference type="AlphaFoldDB" id="A0A0H5RB46"/>
<proteinExistence type="predicted"/>
<feature type="non-terminal residue" evidence="2">
    <location>
        <position position="1"/>
    </location>
</feature>